<dbReference type="CDD" id="cd22359">
    <property type="entry name" value="SfsA-like_bacterial"/>
    <property type="match status" value="1"/>
</dbReference>
<keyword evidence="5" id="KW-1185">Reference proteome</keyword>
<dbReference type="HAMAP" id="MF_00095">
    <property type="entry name" value="SfsA"/>
    <property type="match status" value="1"/>
</dbReference>
<dbReference type="Pfam" id="PF17746">
    <property type="entry name" value="SfsA_N"/>
    <property type="match status" value="1"/>
</dbReference>
<dbReference type="Gene3D" id="3.40.1350.60">
    <property type="match status" value="1"/>
</dbReference>
<evidence type="ECO:0000313" key="5">
    <source>
        <dbReference type="Proteomes" id="UP000501094"/>
    </source>
</evidence>
<reference evidence="4 5" key="1">
    <citation type="journal article" date="2020" name="Nat. Microbiol.">
        <title>Lysogenic host-virus interactions in SAR11 marine bacteria.</title>
        <authorList>
            <person name="Morris R.M."/>
            <person name="Cain K.R."/>
            <person name="Hvorecny K.L."/>
            <person name="Kollman J.M."/>
        </authorList>
    </citation>
    <scope>NUCLEOTIDE SEQUENCE [LARGE SCALE GENOMIC DNA]</scope>
    <source>
        <strain evidence="4 5">NP1</strain>
    </source>
</reference>
<feature type="domain" description="Sugar fermentation stimulation protein C-terminal" evidence="2">
    <location>
        <begin position="82"/>
        <end position="219"/>
    </location>
</feature>
<dbReference type="Pfam" id="PF03749">
    <property type="entry name" value="SfsA"/>
    <property type="match status" value="1"/>
</dbReference>
<gene>
    <name evidence="1 4" type="primary">sfsA</name>
    <name evidence="4" type="ORF">E5R92_00335</name>
</gene>
<dbReference type="RefSeq" id="WP_168606151.1">
    <property type="nucleotide sequence ID" value="NZ_CP038852.1"/>
</dbReference>
<name>A0A6H1Q1W0_9PROT</name>
<dbReference type="Proteomes" id="UP000501094">
    <property type="component" value="Chromosome"/>
</dbReference>
<dbReference type="InterPro" id="IPR041465">
    <property type="entry name" value="SfsA_N"/>
</dbReference>
<dbReference type="AlphaFoldDB" id="A0A6H1Q1W0"/>
<evidence type="ECO:0000259" key="3">
    <source>
        <dbReference type="Pfam" id="PF17746"/>
    </source>
</evidence>
<dbReference type="InterPro" id="IPR040452">
    <property type="entry name" value="SfsA_C"/>
</dbReference>
<dbReference type="EMBL" id="CP038852">
    <property type="protein sequence ID" value="QIZ20245.1"/>
    <property type="molecule type" value="Genomic_DNA"/>
</dbReference>
<proteinExistence type="inferred from homology"/>
<accession>A0A6H1Q1W0</accession>
<feature type="domain" description="SfsA N-terminal OB" evidence="3">
    <location>
        <begin position="13"/>
        <end position="78"/>
    </location>
</feature>
<evidence type="ECO:0000256" key="1">
    <source>
        <dbReference type="HAMAP-Rule" id="MF_00095"/>
    </source>
</evidence>
<dbReference type="GO" id="GO:0003677">
    <property type="term" value="F:DNA binding"/>
    <property type="evidence" value="ECO:0007669"/>
    <property type="project" value="InterPro"/>
</dbReference>
<dbReference type="PANTHER" id="PTHR30545:SF2">
    <property type="entry name" value="SUGAR FERMENTATION STIMULATION PROTEIN A"/>
    <property type="match status" value="1"/>
</dbReference>
<organism evidence="4 5">
    <name type="scientific">Candidatus Pelagibacter giovannonii</name>
    <dbReference type="NCBI Taxonomy" id="2563896"/>
    <lineage>
        <taxon>Bacteria</taxon>
        <taxon>Pseudomonadati</taxon>
        <taxon>Pseudomonadota</taxon>
        <taxon>Alphaproteobacteria</taxon>
        <taxon>Candidatus Pelagibacterales</taxon>
        <taxon>Candidatus Pelagibacteraceae</taxon>
        <taxon>Candidatus Pelagibacter</taxon>
    </lineage>
</organism>
<evidence type="ECO:0000313" key="4">
    <source>
        <dbReference type="EMBL" id="QIZ20245.1"/>
    </source>
</evidence>
<dbReference type="NCBIfam" id="TIGR00230">
    <property type="entry name" value="sfsA"/>
    <property type="match status" value="1"/>
</dbReference>
<dbReference type="PANTHER" id="PTHR30545">
    <property type="entry name" value="SUGAR FERMENTATION STIMULATION PROTEIN A"/>
    <property type="match status" value="1"/>
</dbReference>
<comment type="similarity">
    <text evidence="1">Belongs to the SfsA family.</text>
</comment>
<sequence>MKFTQALIKGKLIKRYKRFFTDVKISKEIVTAHCPNTGSMKGLLDEGNEVYVSKNDDPKRKLKYTLEIIKVKKNLVGVNTHFANKIAFHGLSNNLIKEVANNDSIKPEVFFDKETRFDFLVEKNKQKIFVEVKNVTLFREEKTAEFPDAVTARGSKHLKTLIEAVKKGYKSYLLFLVQIEGVENFKIAKDIDKEYYENYLLAKKAGVIFLAYQCKISSKEIKIDKKIKIINA</sequence>
<dbReference type="KEGG" id="peg:E5R92_00335"/>
<dbReference type="InterPro" id="IPR005224">
    <property type="entry name" value="SfsA"/>
</dbReference>
<protein>
    <recommendedName>
        <fullName evidence="1">Sugar fermentation stimulation protein homolog</fullName>
    </recommendedName>
</protein>
<dbReference type="Gene3D" id="2.40.50.580">
    <property type="match status" value="1"/>
</dbReference>
<evidence type="ECO:0000259" key="2">
    <source>
        <dbReference type="Pfam" id="PF03749"/>
    </source>
</evidence>